<dbReference type="Pfam" id="PF12697">
    <property type="entry name" value="Abhydrolase_6"/>
    <property type="match status" value="1"/>
</dbReference>
<evidence type="ECO:0000259" key="1">
    <source>
        <dbReference type="Pfam" id="PF12697"/>
    </source>
</evidence>
<sequence length="236" mass="27151">MPTPIIFLSGLLCDHSIWRAQQDFFSEQYDVSVFCFPDINCMEQMAKRVIHQLHAPSVIIGHSMGACVALEIIRQAPELVSKIALLDFGIHPQKALEAEKRYALLRAAEQHGMVYLVEHWLKPMIYEGNRSNPQMFEPMKQMLLQQTAGSFEQQIQALLNRPNAEQVFRRIDVPLYLGVGRNDQWSTLEQHESMCVLNPAAELHIYEHCGHMSPIEAADQVNITLQHWLERNPLQR</sequence>
<dbReference type="InterPro" id="IPR050266">
    <property type="entry name" value="AB_hydrolase_sf"/>
</dbReference>
<dbReference type="InterPro" id="IPR029058">
    <property type="entry name" value="AB_hydrolase_fold"/>
</dbReference>
<protein>
    <recommendedName>
        <fullName evidence="1">AB hydrolase-1 domain-containing protein</fullName>
    </recommendedName>
</protein>
<name>A0A151Y4E3_9GAMM</name>
<evidence type="ECO:0000313" key="2">
    <source>
        <dbReference type="EMBL" id="KYQ72849.1"/>
    </source>
</evidence>
<dbReference type="PANTHER" id="PTHR43798">
    <property type="entry name" value="MONOACYLGLYCEROL LIPASE"/>
    <property type="match status" value="1"/>
</dbReference>
<dbReference type="EMBL" id="LUAW01000013">
    <property type="protein sequence ID" value="KYQ72849.1"/>
    <property type="molecule type" value="Genomic_DNA"/>
</dbReference>
<dbReference type="InterPro" id="IPR000073">
    <property type="entry name" value="AB_hydrolase_1"/>
</dbReference>
<dbReference type="Gene3D" id="3.40.50.1820">
    <property type="entry name" value="alpha/beta hydrolase"/>
    <property type="match status" value="1"/>
</dbReference>
<dbReference type="Proteomes" id="UP000076276">
    <property type="component" value="Unassembled WGS sequence"/>
</dbReference>
<keyword evidence="3" id="KW-1185">Reference proteome</keyword>
<proteinExistence type="predicted"/>
<accession>A0A151Y4E3</accession>
<dbReference type="SUPFAM" id="SSF53474">
    <property type="entry name" value="alpha/beta-Hydrolases"/>
    <property type="match status" value="1"/>
</dbReference>
<feature type="domain" description="AB hydrolase-1" evidence="1">
    <location>
        <begin position="43"/>
        <end position="221"/>
    </location>
</feature>
<comment type="caution">
    <text evidence="2">The sequence shown here is derived from an EMBL/GenBank/DDBJ whole genome shotgun (WGS) entry which is preliminary data.</text>
</comment>
<reference evidence="2 3" key="1">
    <citation type="submission" date="2016-03" db="EMBL/GenBank/DDBJ databases">
        <title>Acinetobacter genomospecies 28 strain ANC 4149.</title>
        <authorList>
            <person name="Radolfova-Krizova L."/>
            <person name="Nemec A."/>
        </authorList>
    </citation>
    <scope>NUCLEOTIDE SEQUENCE [LARGE SCALE GENOMIC DNA]</scope>
    <source>
        <strain evidence="2 3">ANC 4149</strain>
    </source>
</reference>
<dbReference type="RefSeq" id="WP_067667260.1">
    <property type="nucleotide sequence ID" value="NZ_CBCSIK010000002.1"/>
</dbReference>
<organism evidence="2 3">
    <name type="scientific">Acinetobacter pragensis</name>
    <dbReference type="NCBI Taxonomy" id="1806892"/>
    <lineage>
        <taxon>Bacteria</taxon>
        <taxon>Pseudomonadati</taxon>
        <taxon>Pseudomonadota</taxon>
        <taxon>Gammaproteobacteria</taxon>
        <taxon>Moraxellales</taxon>
        <taxon>Moraxellaceae</taxon>
        <taxon>Acinetobacter</taxon>
    </lineage>
</organism>
<evidence type="ECO:0000313" key="3">
    <source>
        <dbReference type="Proteomes" id="UP000076276"/>
    </source>
</evidence>
<dbReference type="STRING" id="1806892.AZH43_08335"/>
<gene>
    <name evidence="2" type="ORF">AZH43_08335</name>
</gene>
<dbReference type="PANTHER" id="PTHR43798:SF29">
    <property type="entry name" value="AB HYDROLASE-1 DOMAIN-CONTAINING PROTEIN"/>
    <property type="match status" value="1"/>
</dbReference>
<dbReference type="AlphaFoldDB" id="A0A151Y4E3"/>
<dbReference type="OrthoDB" id="2086224at2"/>